<dbReference type="EMBL" id="NBCO01000019">
    <property type="protein sequence ID" value="ORC87967.1"/>
    <property type="molecule type" value="Genomic_DNA"/>
</dbReference>
<protein>
    <submittedName>
        <fullName evidence="2">Uncharacterized protein</fullName>
    </submittedName>
</protein>
<accession>A0A1X0NTC5</accession>
<keyword evidence="1" id="KW-1133">Transmembrane helix</keyword>
<dbReference type="AlphaFoldDB" id="A0A1X0NTC5"/>
<dbReference type="RefSeq" id="XP_028882033.1">
    <property type="nucleotide sequence ID" value="XM_029026709.1"/>
</dbReference>
<keyword evidence="3" id="KW-1185">Reference proteome</keyword>
<organism evidence="2 3">
    <name type="scientific">Trypanosoma theileri</name>
    <dbReference type="NCBI Taxonomy" id="67003"/>
    <lineage>
        <taxon>Eukaryota</taxon>
        <taxon>Discoba</taxon>
        <taxon>Euglenozoa</taxon>
        <taxon>Kinetoplastea</taxon>
        <taxon>Metakinetoplastina</taxon>
        <taxon>Trypanosomatida</taxon>
        <taxon>Trypanosomatidae</taxon>
        <taxon>Trypanosoma</taxon>
    </lineage>
</organism>
<dbReference type="Proteomes" id="UP000192257">
    <property type="component" value="Unassembled WGS sequence"/>
</dbReference>
<gene>
    <name evidence="2" type="ORF">TM35_000192110</name>
</gene>
<reference evidence="2 3" key="1">
    <citation type="submission" date="2017-03" db="EMBL/GenBank/DDBJ databases">
        <title>An alternative strategy for trypanosome survival in the mammalian bloodstream revealed through genome and transcriptome analysis of the ubiquitous bovine parasite Trypanosoma (Megatrypanum) theileri.</title>
        <authorList>
            <person name="Kelly S."/>
            <person name="Ivens A."/>
            <person name="Mott A."/>
            <person name="O'Neill E."/>
            <person name="Emms D."/>
            <person name="Macleod O."/>
            <person name="Voorheis P."/>
            <person name="Matthews J."/>
            <person name="Matthews K."/>
            <person name="Carrington M."/>
        </authorList>
    </citation>
    <scope>NUCLEOTIDE SEQUENCE [LARGE SCALE GENOMIC DNA]</scope>
    <source>
        <strain evidence="2">Edinburgh</strain>
    </source>
</reference>
<evidence type="ECO:0000313" key="2">
    <source>
        <dbReference type="EMBL" id="ORC87967.1"/>
    </source>
</evidence>
<proteinExistence type="predicted"/>
<comment type="caution">
    <text evidence="2">The sequence shown here is derived from an EMBL/GenBank/DDBJ whole genome shotgun (WGS) entry which is preliminary data.</text>
</comment>
<dbReference type="VEuPathDB" id="TriTrypDB:TM35_000192110"/>
<feature type="transmembrane region" description="Helical" evidence="1">
    <location>
        <begin position="150"/>
        <end position="167"/>
    </location>
</feature>
<dbReference type="OrthoDB" id="239465at2759"/>
<sequence length="177" mass="20496">MSATKKTTTPDKGAMESEKNLENDLRNIVEGVGQRQQMQESSAAFLRSNYRHKIADVFFALSTYTFSGLLHVHGQSTALTSLSLWAAGTTFLLNMQVRKVFDLPDETKRRQVETEMNLQERNVFQLEMVASWVWMLSSMQQFKLHRRMKYCGYSSWMGLGTCMYFTLRHAYNVLLLE</sequence>
<evidence type="ECO:0000256" key="1">
    <source>
        <dbReference type="SAM" id="Phobius"/>
    </source>
</evidence>
<keyword evidence="1" id="KW-0812">Transmembrane</keyword>
<dbReference type="GeneID" id="39986489"/>
<keyword evidence="1" id="KW-0472">Membrane</keyword>
<evidence type="ECO:0000313" key="3">
    <source>
        <dbReference type="Proteomes" id="UP000192257"/>
    </source>
</evidence>
<name>A0A1X0NTC5_9TRYP</name>